<gene>
    <name evidence="1" type="ORF">E3A20_12340</name>
</gene>
<dbReference type="Proteomes" id="UP000321083">
    <property type="component" value="Unassembled WGS sequence"/>
</dbReference>
<proteinExistence type="predicted"/>
<dbReference type="AlphaFoldDB" id="A0A5C6M6L6"/>
<sequence>MFSSHSKWRSLVVKNPKARKGFNPETVDRTKVKNHKRAKLLKRIFKIDVGTCPVCGGDLVIGGAIQDPAEIRRYLHHVGIEEHPPPVAPARNEQMELVGLGYVDELEVQVHPNYE</sequence>
<protein>
    <submittedName>
        <fullName evidence="1">Uncharacterized protein</fullName>
    </submittedName>
</protein>
<evidence type="ECO:0000313" key="1">
    <source>
        <dbReference type="EMBL" id="TWW09642.1"/>
    </source>
</evidence>
<evidence type="ECO:0000313" key="2">
    <source>
        <dbReference type="Proteomes" id="UP000321083"/>
    </source>
</evidence>
<dbReference type="EMBL" id="SRHE01000218">
    <property type="protein sequence ID" value="TWW09642.1"/>
    <property type="molecule type" value="Genomic_DNA"/>
</dbReference>
<name>A0A5C6M6L6_9PLAN</name>
<reference evidence="1 2" key="2">
    <citation type="submission" date="2019-08" db="EMBL/GenBank/DDBJ databases">
        <authorList>
            <person name="Henke P."/>
        </authorList>
    </citation>
    <scope>NUCLEOTIDE SEQUENCE [LARGE SCALE GENOMIC DNA]</scope>
    <source>
        <strain evidence="1">Phe10_nw2017</strain>
    </source>
</reference>
<organism evidence="1 2">
    <name type="scientific">Planctomyces bekefii</name>
    <dbReference type="NCBI Taxonomy" id="1653850"/>
    <lineage>
        <taxon>Bacteria</taxon>
        <taxon>Pseudomonadati</taxon>
        <taxon>Planctomycetota</taxon>
        <taxon>Planctomycetia</taxon>
        <taxon>Planctomycetales</taxon>
        <taxon>Planctomycetaceae</taxon>
        <taxon>Planctomyces</taxon>
    </lineage>
</organism>
<comment type="caution">
    <text evidence="1">The sequence shown here is derived from an EMBL/GenBank/DDBJ whole genome shotgun (WGS) entry which is preliminary data.</text>
</comment>
<keyword evidence="2" id="KW-1185">Reference proteome</keyword>
<accession>A0A5C6M6L6</accession>
<reference evidence="1 2" key="1">
    <citation type="submission" date="2019-08" db="EMBL/GenBank/DDBJ databases">
        <title>100 year-old enigma solved: identification of Planctomyces bekefii, the type genus and species of the phylum Planctomycetes.</title>
        <authorList>
            <person name="Svetlana D.N."/>
            <person name="Overmann J."/>
        </authorList>
    </citation>
    <scope>NUCLEOTIDE SEQUENCE [LARGE SCALE GENOMIC DNA]</scope>
    <source>
        <strain evidence="1">Phe10_nw2017</strain>
    </source>
</reference>